<organism evidence="1 2">
    <name type="scientific">Thomasclavelia spiroformis</name>
    <dbReference type="NCBI Taxonomy" id="29348"/>
    <lineage>
        <taxon>Bacteria</taxon>
        <taxon>Bacillati</taxon>
        <taxon>Bacillota</taxon>
        <taxon>Erysipelotrichia</taxon>
        <taxon>Erysipelotrichales</taxon>
        <taxon>Coprobacillaceae</taxon>
        <taxon>Thomasclavelia</taxon>
    </lineage>
</organism>
<sequence>MIVVLSLCVFFDIFSVKALSNIDHVSKLFEEFIIKCFNDEENVLVYDGEREISDDFLNLYRNSYNNGDLATINKAIVDNNYEIIYIKEEPSTRASTVVAKTFESYESGYDRGNRYFKEWLTSLYCRFSYNPSTGNITYIYDPQLSVEFVGWGGAFSPSIYDVSTSKRQASRLSVEYSCSYKVRAELTLHDYLPSLNLDYGSCGHTYTLKA</sequence>
<protein>
    <submittedName>
        <fullName evidence="1">Uncharacterized protein</fullName>
    </submittedName>
</protein>
<comment type="caution">
    <text evidence="1">The sequence shown here is derived from an EMBL/GenBank/DDBJ whole genome shotgun (WGS) entry which is preliminary data.</text>
</comment>
<reference evidence="1 2" key="1">
    <citation type="submission" date="2018-08" db="EMBL/GenBank/DDBJ databases">
        <title>A genome reference for cultivated species of the human gut microbiota.</title>
        <authorList>
            <person name="Zou Y."/>
            <person name="Xue W."/>
            <person name="Luo G."/>
        </authorList>
    </citation>
    <scope>NUCLEOTIDE SEQUENCE [LARGE SCALE GENOMIC DNA]</scope>
    <source>
        <strain evidence="1 2">OM02-6</strain>
    </source>
</reference>
<dbReference type="EMBL" id="QSVF01000010">
    <property type="protein sequence ID" value="RGO10511.1"/>
    <property type="molecule type" value="Genomic_DNA"/>
</dbReference>
<dbReference type="RefSeq" id="WP_117604837.1">
    <property type="nucleotide sequence ID" value="NZ_CAXVJN010000032.1"/>
</dbReference>
<name>A0A3E5FQI1_9FIRM</name>
<gene>
    <name evidence="1" type="ORF">DXB31_05650</name>
</gene>
<evidence type="ECO:0000313" key="2">
    <source>
        <dbReference type="Proteomes" id="UP000261087"/>
    </source>
</evidence>
<dbReference type="Proteomes" id="UP000261087">
    <property type="component" value="Unassembled WGS sequence"/>
</dbReference>
<evidence type="ECO:0000313" key="1">
    <source>
        <dbReference type="EMBL" id="RGO10511.1"/>
    </source>
</evidence>
<dbReference type="AlphaFoldDB" id="A0A3E5FQI1"/>
<proteinExistence type="predicted"/>
<accession>A0A3E5FQI1</accession>